<keyword evidence="6" id="KW-1185">Reference proteome</keyword>
<dbReference type="PROSITE" id="PS00061">
    <property type="entry name" value="ADH_SHORT"/>
    <property type="match status" value="1"/>
</dbReference>
<comment type="caution">
    <text evidence="5">The sequence shown here is derived from an EMBL/GenBank/DDBJ whole genome shotgun (WGS) entry which is preliminary data.</text>
</comment>
<dbReference type="SMART" id="SM00822">
    <property type="entry name" value="PKS_KR"/>
    <property type="match status" value="1"/>
</dbReference>
<comment type="similarity">
    <text evidence="1 3">Belongs to the short-chain dehydrogenases/reductases (SDR) family.</text>
</comment>
<organism evidence="5 6">
    <name type="scientific">Coccomyxa subellipsoidea</name>
    <dbReference type="NCBI Taxonomy" id="248742"/>
    <lineage>
        <taxon>Eukaryota</taxon>
        <taxon>Viridiplantae</taxon>
        <taxon>Chlorophyta</taxon>
        <taxon>core chlorophytes</taxon>
        <taxon>Trebouxiophyceae</taxon>
        <taxon>Trebouxiophyceae incertae sedis</taxon>
        <taxon>Coccomyxaceae</taxon>
        <taxon>Coccomyxa</taxon>
    </lineage>
</organism>
<accession>A0ABR2YM93</accession>
<dbReference type="PANTHER" id="PTHR44169">
    <property type="entry name" value="NADPH-DEPENDENT 1-ACYLDIHYDROXYACETONE PHOSPHATE REDUCTASE"/>
    <property type="match status" value="1"/>
</dbReference>
<dbReference type="PANTHER" id="PTHR44169:SF6">
    <property type="entry name" value="NADPH-DEPENDENT 1-ACYLDIHYDROXYACETONE PHOSPHATE REDUCTASE"/>
    <property type="match status" value="1"/>
</dbReference>
<dbReference type="Pfam" id="PF00106">
    <property type="entry name" value="adh_short"/>
    <property type="match status" value="1"/>
</dbReference>
<dbReference type="InterPro" id="IPR020904">
    <property type="entry name" value="Sc_DH/Rdtase_CS"/>
</dbReference>
<feature type="domain" description="Ketoreductase" evidence="4">
    <location>
        <begin position="4"/>
        <end position="189"/>
    </location>
</feature>
<dbReference type="InterPro" id="IPR036291">
    <property type="entry name" value="NAD(P)-bd_dom_sf"/>
</dbReference>
<dbReference type="PRINTS" id="PR00080">
    <property type="entry name" value="SDRFAMILY"/>
</dbReference>
<dbReference type="InterPro" id="IPR057326">
    <property type="entry name" value="KR_dom"/>
</dbReference>
<keyword evidence="2" id="KW-0560">Oxidoreductase</keyword>
<dbReference type="EMBL" id="JALJOT010000008">
    <property type="protein sequence ID" value="KAK9908074.1"/>
    <property type="molecule type" value="Genomic_DNA"/>
</dbReference>
<evidence type="ECO:0000259" key="4">
    <source>
        <dbReference type="SMART" id="SM00822"/>
    </source>
</evidence>
<dbReference type="Gene3D" id="3.40.50.720">
    <property type="entry name" value="NAD(P)-binding Rossmann-like Domain"/>
    <property type="match status" value="1"/>
</dbReference>
<gene>
    <name evidence="5" type="ORF">WJX75_002461</name>
</gene>
<evidence type="ECO:0000256" key="2">
    <source>
        <dbReference type="ARBA" id="ARBA00023002"/>
    </source>
</evidence>
<protein>
    <recommendedName>
        <fullName evidence="4">Ketoreductase domain-containing protein</fullName>
    </recommendedName>
</protein>
<name>A0ABR2YM93_9CHLO</name>
<dbReference type="SUPFAM" id="SSF51735">
    <property type="entry name" value="NAD(P)-binding Rossmann-fold domains"/>
    <property type="match status" value="1"/>
</dbReference>
<evidence type="ECO:0000313" key="6">
    <source>
        <dbReference type="Proteomes" id="UP001491310"/>
    </source>
</evidence>
<dbReference type="Proteomes" id="UP001491310">
    <property type="component" value="Unassembled WGS sequence"/>
</dbReference>
<sequence>MEQRVVIVTGCSSGIGRALCYALHGKMDTKGRKLFRVFATARRLESLQKLQEDGIEAVACDVTAAQSVEACRAAVIKAAGAVHVLVNNAGMQATGPLVEQPIEHFQMVQDTNCTGPVRMIQAFAPAMIKQGSGLIVNVCSVSSYVDLPLSAAYNASKSGLLSVTNVLRMELEPLGVHVMTVTAGVIASDIGAKNVCDVQRYYDSGSAYGSMADAIKHRMEVLATSGEVMPAEEAAEAIAAAIARPRPPREIVTGARARTALLAGFLQKWLWPGVVERKMSRMFGLDNLRRVAQKQ</sequence>
<evidence type="ECO:0000256" key="1">
    <source>
        <dbReference type="ARBA" id="ARBA00006484"/>
    </source>
</evidence>
<dbReference type="PRINTS" id="PR00081">
    <property type="entry name" value="GDHRDH"/>
</dbReference>
<reference evidence="5 6" key="1">
    <citation type="journal article" date="2024" name="Nat. Commun.">
        <title>Phylogenomics reveals the evolutionary origins of lichenization in chlorophyte algae.</title>
        <authorList>
            <person name="Puginier C."/>
            <person name="Libourel C."/>
            <person name="Otte J."/>
            <person name="Skaloud P."/>
            <person name="Haon M."/>
            <person name="Grisel S."/>
            <person name="Petersen M."/>
            <person name="Berrin J.G."/>
            <person name="Delaux P.M."/>
            <person name="Dal Grande F."/>
            <person name="Keller J."/>
        </authorList>
    </citation>
    <scope>NUCLEOTIDE SEQUENCE [LARGE SCALE GENOMIC DNA]</scope>
    <source>
        <strain evidence="5 6">SAG 216-7</strain>
    </source>
</reference>
<proteinExistence type="inferred from homology"/>
<evidence type="ECO:0000256" key="3">
    <source>
        <dbReference type="RuleBase" id="RU000363"/>
    </source>
</evidence>
<dbReference type="InterPro" id="IPR002347">
    <property type="entry name" value="SDR_fam"/>
</dbReference>
<evidence type="ECO:0000313" key="5">
    <source>
        <dbReference type="EMBL" id="KAK9908074.1"/>
    </source>
</evidence>